<reference evidence="1" key="1">
    <citation type="journal article" date="2013" name="Genetics">
        <title>The draft genome and transcriptome of Panagrellus redivivus are shaped by the harsh demands of a free-living lifestyle.</title>
        <authorList>
            <person name="Srinivasan J."/>
            <person name="Dillman A.R."/>
            <person name="Macchietto M.G."/>
            <person name="Heikkinen L."/>
            <person name="Lakso M."/>
            <person name="Fracchia K.M."/>
            <person name="Antoshechkin I."/>
            <person name="Mortazavi A."/>
            <person name="Wong G."/>
            <person name="Sternberg P.W."/>
        </authorList>
    </citation>
    <scope>NUCLEOTIDE SEQUENCE [LARGE SCALE GENOMIC DNA]</scope>
    <source>
        <strain evidence="1">MT8872</strain>
    </source>
</reference>
<evidence type="ECO:0000313" key="2">
    <source>
        <dbReference type="WBParaSite" id="Pan_g5057.t1"/>
    </source>
</evidence>
<evidence type="ECO:0000313" key="1">
    <source>
        <dbReference type="Proteomes" id="UP000492821"/>
    </source>
</evidence>
<dbReference type="Proteomes" id="UP000492821">
    <property type="component" value="Unassembled WGS sequence"/>
</dbReference>
<proteinExistence type="predicted"/>
<accession>A0A7E4ZZB6</accession>
<keyword evidence="1" id="KW-1185">Reference proteome</keyword>
<dbReference type="AlphaFoldDB" id="A0A7E4ZZB6"/>
<organism evidence="1 2">
    <name type="scientific">Panagrellus redivivus</name>
    <name type="common">Microworm</name>
    <dbReference type="NCBI Taxonomy" id="6233"/>
    <lineage>
        <taxon>Eukaryota</taxon>
        <taxon>Metazoa</taxon>
        <taxon>Ecdysozoa</taxon>
        <taxon>Nematoda</taxon>
        <taxon>Chromadorea</taxon>
        <taxon>Rhabditida</taxon>
        <taxon>Tylenchina</taxon>
        <taxon>Panagrolaimomorpha</taxon>
        <taxon>Panagrolaimoidea</taxon>
        <taxon>Panagrolaimidae</taxon>
        <taxon>Panagrellus</taxon>
    </lineage>
</organism>
<reference evidence="2" key="2">
    <citation type="submission" date="2020-10" db="UniProtKB">
        <authorList>
            <consortium name="WormBaseParasite"/>
        </authorList>
    </citation>
    <scope>IDENTIFICATION</scope>
</reference>
<name>A0A7E4ZZB6_PANRE</name>
<protein>
    <submittedName>
        <fullName evidence="2">Protein kinase domain-containing protein</fullName>
    </submittedName>
</protein>
<dbReference type="WBParaSite" id="Pan_g5057.t1">
    <property type="protein sequence ID" value="Pan_g5057.t1"/>
    <property type="gene ID" value="Pan_g5057"/>
</dbReference>
<sequence length="132" mass="14143">MTAEPVSVGSIRTGNHSGGGNWALKWAFVGIGSGLDRITFPVTGDWIWLVDVMLLRQWSVSEEAELLDRVEKGHKATTADLNCANALVLGPRGIIADGGSASSESEEDGSHTKVDMWAGWRHIILSAKKGTK</sequence>